<dbReference type="EMBL" id="MT144277">
    <property type="protein sequence ID" value="QJA51614.1"/>
    <property type="molecule type" value="Genomic_DNA"/>
</dbReference>
<sequence>MKTLLIAIPSYTGKVPLELMMELFHQEQVKDLNLRFTYTKRVPIEKARNGICKFALEEGMDYVLFVDDDQIIPRETIKKLVELDKDIVCTPILDRNGEGRIALFNKDWDDILDCTEDMEVGYCGMGCTLIKIDVLKELYSKYERPFEFGYIGEDDDQRYLGEDLMFTKRARENGFNIWCKHDIKPIHLGDERKFQYSPLKNMFNSK</sequence>
<dbReference type="EMBL" id="MT142252">
    <property type="protein sequence ID" value="QJA76913.1"/>
    <property type="molecule type" value="Genomic_DNA"/>
</dbReference>
<dbReference type="InterPro" id="IPR029044">
    <property type="entry name" value="Nucleotide-diphossugar_trans"/>
</dbReference>
<dbReference type="EMBL" id="MT141496">
    <property type="protein sequence ID" value="QJA63389.1"/>
    <property type="molecule type" value="Genomic_DNA"/>
</dbReference>
<protein>
    <submittedName>
        <fullName evidence="1">Putative glycosyl transferase</fullName>
    </submittedName>
</protein>
<dbReference type="EMBL" id="MT144695">
    <property type="protein sequence ID" value="QJH97654.1"/>
    <property type="molecule type" value="Genomic_DNA"/>
</dbReference>
<proteinExistence type="predicted"/>
<accession>A0A6H1ZVL4</accession>
<keyword evidence="1" id="KW-0808">Transferase</keyword>
<evidence type="ECO:0000313" key="2">
    <source>
        <dbReference type="EMBL" id="QJA63389.1"/>
    </source>
</evidence>
<gene>
    <name evidence="3" type="ORF">MM415A01400_0007</name>
    <name evidence="2" type="ORF">MM415B00628_0007</name>
    <name evidence="1" type="ORF">TM448A02226_0010</name>
    <name evidence="4" type="ORF">TM448B01052_0020</name>
</gene>
<evidence type="ECO:0000313" key="4">
    <source>
        <dbReference type="EMBL" id="QJH97654.1"/>
    </source>
</evidence>
<dbReference type="Gene3D" id="3.90.550.40">
    <property type="match status" value="1"/>
</dbReference>
<name>A0A6H1ZVL4_9ZZZZ</name>
<dbReference type="AlphaFoldDB" id="A0A6H1ZVL4"/>
<dbReference type="GO" id="GO:0016740">
    <property type="term" value="F:transferase activity"/>
    <property type="evidence" value="ECO:0007669"/>
    <property type="project" value="UniProtKB-KW"/>
</dbReference>
<organism evidence="1">
    <name type="scientific">viral metagenome</name>
    <dbReference type="NCBI Taxonomy" id="1070528"/>
    <lineage>
        <taxon>unclassified sequences</taxon>
        <taxon>metagenomes</taxon>
        <taxon>organismal metagenomes</taxon>
    </lineage>
</organism>
<evidence type="ECO:0000313" key="1">
    <source>
        <dbReference type="EMBL" id="QJA51614.1"/>
    </source>
</evidence>
<dbReference type="SUPFAM" id="SSF53448">
    <property type="entry name" value="Nucleotide-diphospho-sugar transferases"/>
    <property type="match status" value="1"/>
</dbReference>
<evidence type="ECO:0000313" key="3">
    <source>
        <dbReference type="EMBL" id="QJA76913.1"/>
    </source>
</evidence>
<reference evidence="1" key="1">
    <citation type="submission" date="2020-03" db="EMBL/GenBank/DDBJ databases">
        <title>The deep terrestrial virosphere.</title>
        <authorList>
            <person name="Holmfeldt K."/>
            <person name="Nilsson E."/>
            <person name="Simone D."/>
            <person name="Lopez-Fernandez M."/>
            <person name="Wu X."/>
            <person name="de Brujin I."/>
            <person name="Lundin D."/>
            <person name="Andersson A."/>
            <person name="Bertilsson S."/>
            <person name="Dopson M."/>
        </authorList>
    </citation>
    <scope>NUCLEOTIDE SEQUENCE</scope>
    <source>
        <strain evidence="3">MM415A01400</strain>
        <strain evidence="2">MM415B00628</strain>
        <strain evidence="1">TM448A02226</strain>
        <strain evidence="4">TM448B01052</strain>
    </source>
</reference>